<keyword evidence="1" id="KW-0812">Transmembrane</keyword>
<keyword evidence="1" id="KW-1133">Transmembrane helix</keyword>
<reference evidence="3" key="1">
    <citation type="submission" date="2017-09" db="EMBL/GenBank/DDBJ databases">
        <title>Depth-based differentiation of microbial function through sediment-hosted aquifers and enrichment of novel symbionts in the deep terrestrial subsurface.</title>
        <authorList>
            <person name="Probst A.J."/>
            <person name="Ladd B."/>
            <person name="Jarett J.K."/>
            <person name="Geller-Mcgrath D.E."/>
            <person name="Sieber C.M.K."/>
            <person name="Emerson J.B."/>
            <person name="Anantharaman K."/>
            <person name="Thomas B.C."/>
            <person name="Malmstrom R."/>
            <person name="Stieglmeier M."/>
            <person name="Klingl A."/>
            <person name="Woyke T."/>
            <person name="Ryan C.M."/>
            <person name="Banfield J.F."/>
        </authorList>
    </citation>
    <scope>NUCLEOTIDE SEQUENCE [LARGE SCALE GENOMIC DNA]</scope>
</reference>
<keyword evidence="1" id="KW-0472">Membrane</keyword>
<proteinExistence type="predicted"/>
<feature type="transmembrane region" description="Helical" evidence="1">
    <location>
        <begin position="159"/>
        <end position="178"/>
    </location>
</feature>
<feature type="transmembrane region" description="Helical" evidence="1">
    <location>
        <begin position="84"/>
        <end position="105"/>
    </location>
</feature>
<evidence type="ECO:0000313" key="3">
    <source>
        <dbReference type="Proteomes" id="UP000229370"/>
    </source>
</evidence>
<protein>
    <recommendedName>
        <fullName evidence="4">Metal-dependent hydrolase</fullName>
    </recommendedName>
</protein>
<evidence type="ECO:0000313" key="2">
    <source>
        <dbReference type="EMBL" id="PJC81522.1"/>
    </source>
</evidence>
<feature type="transmembrane region" description="Helical" evidence="1">
    <location>
        <begin position="59"/>
        <end position="78"/>
    </location>
</feature>
<dbReference type="AlphaFoldDB" id="A0A2M8GLU5"/>
<evidence type="ECO:0000256" key="1">
    <source>
        <dbReference type="SAM" id="Phobius"/>
    </source>
</evidence>
<name>A0A2M8GLU5_9BACT</name>
<comment type="caution">
    <text evidence="2">The sequence shown here is derived from an EMBL/GenBank/DDBJ whole genome shotgun (WGS) entry which is preliminary data.</text>
</comment>
<dbReference type="Proteomes" id="UP000229370">
    <property type="component" value="Unassembled WGS sequence"/>
</dbReference>
<dbReference type="InterPro" id="IPR007404">
    <property type="entry name" value="YdjM-like"/>
</dbReference>
<evidence type="ECO:0008006" key="4">
    <source>
        <dbReference type="Google" id="ProtNLM"/>
    </source>
</evidence>
<accession>A0A2M8GLU5</accession>
<organism evidence="2 3">
    <name type="scientific">Candidatus Roizmanbacteria bacterium CG_4_8_14_3_um_filter_36_10</name>
    <dbReference type="NCBI Taxonomy" id="1974834"/>
    <lineage>
        <taxon>Bacteria</taxon>
        <taxon>Candidatus Roizmaniibacteriota</taxon>
    </lineage>
</organism>
<dbReference type="Pfam" id="PF04307">
    <property type="entry name" value="YdjM"/>
    <property type="match status" value="1"/>
</dbReference>
<gene>
    <name evidence="2" type="ORF">CO007_04230</name>
</gene>
<dbReference type="EMBL" id="PFQK01000073">
    <property type="protein sequence ID" value="PJC81522.1"/>
    <property type="molecule type" value="Genomic_DNA"/>
</dbReference>
<sequence>MLLPTHIATGYILSEVFIDNYNLLQTDKLLITTLTLAGSLAPDIDGLFGLQIKDHHKTVFHTPIFWSLLIFIMGFIGFSIKNLLIVIFIIAFGIGVFFHLFLDWFSGRSAGIRIFYPFSKKQYSLFPLKPEKGNVPIFPNKKNIKKYREFIRYYLKNKFLVITETLIILIAIFIWIWTL</sequence>